<feature type="region of interest" description="Disordered" evidence="1">
    <location>
        <begin position="1"/>
        <end position="31"/>
    </location>
</feature>
<gene>
    <name evidence="2" type="ORF">XdyCFBP7245_02825</name>
</gene>
<dbReference type="GO" id="GO:0016301">
    <property type="term" value="F:kinase activity"/>
    <property type="evidence" value="ECO:0007669"/>
    <property type="project" value="UniProtKB-KW"/>
</dbReference>
<feature type="compositionally biased region" description="Polar residues" evidence="1">
    <location>
        <begin position="1"/>
        <end position="11"/>
    </location>
</feature>
<feature type="region of interest" description="Disordered" evidence="1">
    <location>
        <begin position="221"/>
        <end position="247"/>
    </location>
</feature>
<dbReference type="RefSeq" id="WP_104614304.1">
    <property type="nucleotide sequence ID" value="NZ_JBHLXZ010000002.1"/>
</dbReference>
<proteinExistence type="predicted"/>
<evidence type="ECO:0000256" key="1">
    <source>
        <dbReference type="SAM" id="MobiDB-lite"/>
    </source>
</evidence>
<dbReference type="InterPro" id="IPR008718">
    <property type="entry name" value="NolX"/>
</dbReference>
<name>A0A2S7CA47_9XANT</name>
<keyword evidence="2" id="KW-0418">Kinase</keyword>
<feature type="region of interest" description="Disordered" evidence="1">
    <location>
        <begin position="815"/>
        <end position="872"/>
    </location>
</feature>
<feature type="compositionally biased region" description="Low complexity" evidence="1">
    <location>
        <begin position="822"/>
        <end position="860"/>
    </location>
</feature>
<evidence type="ECO:0000313" key="3">
    <source>
        <dbReference type="Proteomes" id="UP000238908"/>
    </source>
</evidence>
<feature type="compositionally biased region" description="Polar residues" evidence="1">
    <location>
        <begin position="84"/>
        <end position="95"/>
    </location>
</feature>
<protein>
    <submittedName>
        <fullName evidence="2">Serine kinase</fullName>
    </submittedName>
</protein>
<feature type="region of interest" description="Disordered" evidence="1">
    <location>
        <begin position="346"/>
        <end position="371"/>
    </location>
</feature>
<dbReference type="Proteomes" id="UP000238908">
    <property type="component" value="Unassembled WGS sequence"/>
</dbReference>
<dbReference type="Pfam" id="PF05819">
    <property type="entry name" value="NolX"/>
    <property type="match status" value="3"/>
</dbReference>
<sequence length="960" mass="102368">MSLNTLSTGSNAGPLPPPTDDTSCPELLGSESGMNDSDLLLAIDNMFLQQIYRLIAATYRNAPINGPDCEIPGSQPDSGGIPESTPSADDMQASQPIEKRTSWPTLSTAFDAKDIKGSKLPPAVEGSSVTWDGGTLTPSELQIVSTLNQHKDKMPIEFKKLDDKINDPSTPPDLKSALQGLQKDPRLFFAIGSQGDGKCGGKIKADDLWDFADHHQQVTDLGGKNAEFNPKNMKGSTPPPAAEGSSVTWDGGTLTQSQLDIVSTLNAHRDMTPIEFAKLDEKINDPATPPDLKKALQGLQQDPGLFFALASQGHGKHHKDDQGKCNGKLIAANLYDFADRHPQVTPLGGKNATYNPEKMKGSELPPAVDGSSVTWKDGTLTQNELEIVTTLDRHKDQLPVAWADLDAKINDPATPPDLKKALTELQKDPRLFFAIGSQGDGKCGGKIKAGDLSKFSAGHAQVAEYATKQAKGYTQNYVASDSPDKTQATVMTESDAMREFYRYSDYLPKDLNQDAFKQLVEGDSNTKKSPPQVIAAAQYFREHPDQWKTLAGDSGSMSTPDFLQKSASQMHLTAPELNTLDTINSHQDAFFGDGKEVTRDKLDTIIKDDKADPAVRDAAKQLSEDPLLFALLNNSITGYKKPHSFFGGGHTVDSGKISQKDFHQFYDHMSADNKTVETSPTHEATSPEQKKAVDDMLMGKADQPDIKKKKKDIGTVGKGLHEFLKWDSKIMDWASVGLSALNGIPIIGEMADATALALEGEAQAAQVIDTAMQGGNMSLAWKLAGINMAGAVVGAVGGPTARLGAKGVAKGVTEGAAKGASESATKGATEGATKGSTEGATKGTTKGSTEGATEGATKGATKGGGKGAAERQKPIDGVKGYLVGSSISKSVEMLKIPVLAGLHYEEIQLDKQRKNGDIRQNLENAGGVPLGKQNIPRGIADNFEADTKENLKGLRGGRRR</sequence>
<comment type="caution">
    <text evidence="2">The sequence shown here is derived from an EMBL/GenBank/DDBJ whole genome shotgun (WGS) entry which is preliminary data.</text>
</comment>
<keyword evidence="2" id="KW-0808">Transferase</keyword>
<evidence type="ECO:0000313" key="2">
    <source>
        <dbReference type="EMBL" id="PPU58465.1"/>
    </source>
</evidence>
<dbReference type="AlphaFoldDB" id="A0A2S7CA47"/>
<accession>A0A2S7CA47</accession>
<organism evidence="2 3">
    <name type="scientific">Xanthomonas dyei</name>
    <dbReference type="NCBI Taxonomy" id="743699"/>
    <lineage>
        <taxon>Bacteria</taxon>
        <taxon>Pseudomonadati</taxon>
        <taxon>Pseudomonadota</taxon>
        <taxon>Gammaproteobacteria</taxon>
        <taxon>Lysobacterales</taxon>
        <taxon>Lysobacteraceae</taxon>
        <taxon>Xanthomonas</taxon>
    </lineage>
</organism>
<reference evidence="2 3" key="1">
    <citation type="submission" date="2016-08" db="EMBL/GenBank/DDBJ databases">
        <authorList>
            <person name="Seilhamer J.J."/>
        </authorList>
    </citation>
    <scope>NUCLEOTIDE SEQUENCE [LARGE SCALE GENOMIC DNA]</scope>
    <source>
        <strain evidence="2 3">CFBP7245</strain>
    </source>
</reference>
<dbReference type="EMBL" id="MDEE01000002">
    <property type="protein sequence ID" value="PPU58465.1"/>
    <property type="molecule type" value="Genomic_DNA"/>
</dbReference>
<feature type="region of interest" description="Disordered" evidence="1">
    <location>
        <begin position="67"/>
        <end position="97"/>
    </location>
</feature>